<dbReference type="RefSeq" id="WP_276652082.1">
    <property type="nucleotide sequence ID" value="NZ_DOOG01000054.1"/>
</dbReference>
<evidence type="ECO:0000313" key="7">
    <source>
        <dbReference type="Proteomes" id="UP000264753"/>
    </source>
</evidence>
<dbReference type="Proteomes" id="UP000264753">
    <property type="component" value="Unassembled WGS sequence"/>
</dbReference>
<proteinExistence type="predicted"/>
<evidence type="ECO:0000313" key="4">
    <source>
        <dbReference type="EMBL" id="HBU97451.1"/>
    </source>
</evidence>
<evidence type="ECO:0000256" key="1">
    <source>
        <dbReference type="ARBA" id="ARBA00022679"/>
    </source>
</evidence>
<accession>A0A358HQM1</accession>
<protein>
    <submittedName>
        <fullName evidence="4">N-acetyltransferase</fullName>
    </submittedName>
</protein>
<dbReference type="EMBL" id="DOOG01000054">
    <property type="protein sequence ID" value="HBU97451.1"/>
    <property type="molecule type" value="Genomic_DNA"/>
</dbReference>
<organism evidence="4 7">
    <name type="scientific">Thalassospira lucentensis</name>
    <dbReference type="NCBI Taxonomy" id="168935"/>
    <lineage>
        <taxon>Bacteria</taxon>
        <taxon>Pseudomonadati</taxon>
        <taxon>Pseudomonadota</taxon>
        <taxon>Alphaproteobacteria</taxon>
        <taxon>Rhodospirillales</taxon>
        <taxon>Thalassospiraceae</taxon>
        <taxon>Thalassospira</taxon>
    </lineage>
</organism>
<evidence type="ECO:0000313" key="5">
    <source>
        <dbReference type="EMBL" id="HCW68071.1"/>
    </source>
</evidence>
<evidence type="ECO:0000259" key="3">
    <source>
        <dbReference type="PROSITE" id="PS51186"/>
    </source>
</evidence>
<keyword evidence="2" id="KW-0012">Acyltransferase</keyword>
<dbReference type="SUPFAM" id="SSF55729">
    <property type="entry name" value="Acyl-CoA N-acyltransferases (Nat)"/>
    <property type="match status" value="1"/>
</dbReference>
<dbReference type="InterPro" id="IPR050832">
    <property type="entry name" value="Bact_Acetyltransf"/>
</dbReference>
<keyword evidence="1 4" id="KW-0808">Transferase</keyword>
<dbReference type="CDD" id="cd04301">
    <property type="entry name" value="NAT_SF"/>
    <property type="match status" value="1"/>
</dbReference>
<dbReference type="Gene3D" id="3.40.630.30">
    <property type="match status" value="1"/>
</dbReference>
<dbReference type="PANTHER" id="PTHR43877">
    <property type="entry name" value="AMINOALKYLPHOSPHONATE N-ACETYLTRANSFERASE-RELATED-RELATED"/>
    <property type="match status" value="1"/>
</dbReference>
<comment type="caution">
    <text evidence="4">The sequence shown here is derived from an EMBL/GenBank/DDBJ whole genome shotgun (WGS) entry which is preliminary data.</text>
</comment>
<dbReference type="Pfam" id="PF00583">
    <property type="entry name" value="Acetyltransf_1"/>
    <property type="match status" value="1"/>
</dbReference>
<dbReference type="Proteomes" id="UP000264179">
    <property type="component" value="Unassembled WGS sequence"/>
</dbReference>
<dbReference type="GO" id="GO:0016747">
    <property type="term" value="F:acyltransferase activity, transferring groups other than amino-acyl groups"/>
    <property type="evidence" value="ECO:0007669"/>
    <property type="project" value="InterPro"/>
</dbReference>
<dbReference type="InterPro" id="IPR000182">
    <property type="entry name" value="GNAT_dom"/>
</dbReference>
<name>A0A358HQM1_9PROT</name>
<gene>
    <name evidence="4" type="ORF">DEF21_06045</name>
    <name evidence="5" type="ORF">DHR80_12920</name>
</gene>
<dbReference type="AlphaFoldDB" id="A0A358HQM1"/>
<reference evidence="6 7" key="1">
    <citation type="journal article" date="2018" name="Nat. Biotechnol.">
        <title>A standardized bacterial taxonomy based on genome phylogeny substantially revises the tree of life.</title>
        <authorList>
            <person name="Parks D.H."/>
            <person name="Chuvochina M."/>
            <person name="Waite D.W."/>
            <person name="Rinke C."/>
            <person name="Skarshewski A."/>
            <person name="Chaumeil P.A."/>
            <person name="Hugenholtz P."/>
        </authorList>
    </citation>
    <scope>NUCLEOTIDE SEQUENCE [LARGE SCALE GENOMIC DNA]</scope>
    <source>
        <strain evidence="4">UBA8707</strain>
        <strain evidence="5">UBA9881</strain>
    </source>
</reference>
<dbReference type="PROSITE" id="PS51186">
    <property type="entry name" value="GNAT"/>
    <property type="match status" value="1"/>
</dbReference>
<dbReference type="PANTHER" id="PTHR43877:SF2">
    <property type="entry name" value="AMINOALKYLPHOSPHONATE N-ACETYLTRANSFERASE-RELATED"/>
    <property type="match status" value="1"/>
</dbReference>
<dbReference type="EMBL" id="DPOP01000098">
    <property type="protein sequence ID" value="HCW68071.1"/>
    <property type="molecule type" value="Genomic_DNA"/>
</dbReference>
<dbReference type="InterPro" id="IPR016181">
    <property type="entry name" value="Acyl_CoA_acyltransferase"/>
</dbReference>
<sequence>MQHQGFTLQPGIADKHREAACALFWEAFRQKLARVMNPEDKALAFLKQVMASSHAISAIGEDGRLLGVAGFKTTAGAFVGGGVSDICSVYGAWGGLWRGLLLDLLERDLAPDMLLMDGIFVDPIARGQGVGTALLAAVADTARERGLSQVRLDVIDINPRARALYERCGFRATGTQDIGPLRYLFGFKAATTMHRDIGRAAP</sequence>
<evidence type="ECO:0000313" key="6">
    <source>
        <dbReference type="Proteomes" id="UP000264179"/>
    </source>
</evidence>
<feature type="domain" description="N-acetyltransferase" evidence="3">
    <location>
        <begin position="22"/>
        <end position="198"/>
    </location>
</feature>
<evidence type="ECO:0000256" key="2">
    <source>
        <dbReference type="ARBA" id="ARBA00023315"/>
    </source>
</evidence>